<dbReference type="Proteomes" id="UP000887566">
    <property type="component" value="Unplaced"/>
</dbReference>
<dbReference type="WBParaSite" id="PSAMB.scaffold13428size2271.g35473.t1">
    <property type="protein sequence ID" value="PSAMB.scaffold13428size2271.g35473.t1"/>
    <property type="gene ID" value="PSAMB.scaffold13428size2271.g35473"/>
</dbReference>
<evidence type="ECO:0000313" key="3">
    <source>
        <dbReference type="WBParaSite" id="PSAMB.scaffold13428size2271.g35473.t1"/>
    </source>
</evidence>
<evidence type="ECO:0000256" key="1">
    <source>
        <dbReference type="SAM" id="MobiDB-lite"/>
    </source>
</evidence>
<accession>A0A914UYA7</accession>
<sequence length="182" mass="19602">MVVLDSPSRLNRSQVTSMYEELHANTILTPSSFNELPSIPSPATPCRPSTVPTLPSSPESHPSHNTSATEDPDSCEIMVALLISCSAGDDNLEKVKNFVKGNIINCMKDTDEEGAKGLYMYYPGVALDSSAICTDFDCVDGALSQMKLESSCIVTPENTNDVDDNDAYTELAVSIGFTKLLK</sequence>
<name>A0A914UYA7_9BILA</name>
<proteinExistence type="predicted"/>
<evidence type="ECO:0000313" key="2">
    <source>
        <dbReference type="Proteomes" id="UP000887566"/>
    </source>
</evidence>
<organism evidence="2 3">
    <name type="scientific">Plectus sambesii</name>
    <dbReference type="NCBI Taxonomy" id="2011161"/>
    <lineage>
        <taxon>Eukaryota</taxon>
        <taxon>Metazoa</taxon>
        <taxon>Ecdysozoa</taxon>
        <taxon>Nematoda</taxon>
        <taxon>Chromadorea</taxon>
        <taxon>Plectida</taxon>
        <taxon>Plectina</taxon>
        <taxon>Plectoidea</taxon>
        <taxon>Plectidae</taxon>
        <taxon>Plectus</taxon>
    </lineage>
</organism>
<feature type="region of interest" description="Disordered" evidence="1">
    <location>
        <begin position="38"/>
        <end position="71"/>
    </location>
</feature>
<protein>
    <submittedName>
        <fullName evidence="3">SPARK domain-containing protein</fullName>
    </submittedName>
</protein>
<reference evidence="3" key="1">
    <citation type="submission" date="2022-11" db="UniProtKB">
        <authorList>
            <consortium name="WormBaseParasite"/>
        </authorList>
    </citation>
    <scope>IDENTIFICATION</scope>
</reference>
<dbReference type="AlphaFoldDB" id="A0A914UYA7"/>
<keyword evidence="2" id="KW-1185">Reference proteome</keyword>
<feature type="compositionally biased region" description="Polar residues" evidence="1">
    <location>
        <begin position="50"/>
        <end position="69"/>
    </location>
</feature>